<evidence type="ECO:0000256" key="5">
    <source>
        <dbReference type="ARBA" id="ARBA00022989"/>
    </source>
</evidence>
<dbReference type="PROSITE" id="PS50850">
    <property type="entry name" value="MFS"/>
    <property type="match status" value="1"/>
</dbReference>
<evidence type="ECO:0000313" key="11">
    <source>
        <dbReference type="EMBL" id="RYO73457.1"/>
    </source>
</evidence>
<evidence type="ECO:0000256" key="8">
    <source>
        <dbReference type="SAM" id="MobiDB-lite"/>
    </source>
</evidence>
<keyword evidence="6 9" id="KW-0472">Membrane</keyword>
<keyword evidence="12" id="KW-1185">Reference proteome</keyword>
<accession>A0A4Q4SR75</accession>
<feature type="compositionally biased region" description="Polar residues" evidence="8">
    <location>
        <begin position="1"/>
        <end position="23"/>
    </location>
</feature>
<evidence type="ECO:0000313" key="12">
    <source>
        <dbReference type="Proteomes" id="UP000293823"/>
    </source>
</evidence>
<dbReference type="InterPro" id="IPR003663">
    <property type="entry name" value="Sugar/inositol_transpt"/>
</dbReference>
<sequence length="552" mass="61555">MASMEKTTGNVATEKVTSTQGQHNAVDETSAAINNEHNMSVRQSLRFWWKAIVFSFVISLCVVMEGYDTSLMNKFFAFQPFRNKFGDEIDADGNKLVSSRWQTIILNGTQVGCILGLIVNGYVTEWIGYKKTMIGSMLFMTGAIFIPFFSTGLEMFLVGGIIQGLPWGVFQTLAISYAADLCPMHLRGYMTSWINMCWVIGGLLSTGILTGLMKNTTQWGYRIPFALQWIWPIPIILATFLAPESPWWLVRQGRIDEAKAAIRQITTPTDGIEFDLDAHVEMMVVTDQYEKQVGAGTNYWHLFRGSDLHRTEVSAMAFITQALCGVPFMGFGTQFMQGVGLSQDDSFHLTIGQDCLGLVGCFIAWWIMTRFGRRPIYLVGLSAIFIILLIVGFIGLAPSTNKNASLAGGVLIILMIFCFQLSLGPICYSLAAEIPSSRLRVKTVALSRASYNSIVFVTNTIMPKMVGKNDWNWGAKGGFFWAGIALLFIAWGYFRLPEPKGFTYSELDLMFEHKVSARKFTREAADALKPALTDVAMQYEKQNGVERVESHA</sequence>
<dbReference type="Proteomes" id="UP000293823">
    <property type="component" value="Unassembled WGS sequence"/>
</dbReference>
<comment type="subcellular location">
    <subcellularLocation>
        <location evidence="1">Membrane</location>
        <topology evidence="1">Multi-pass membrane protein</topology>
    </subcellularLocation>
</comment>
<feature type="transmembrane region" description="Helical" evidence="9">
    <location>
        <begin position="347"/>
        <end position="368"/>
    </location>
</feature>
<dbReference type="FunFam" id="1.20.1250.20:FF:000078">
    <property type="entry name" value="MFS maltose transporter, putative"/>
    <property type="match status" value="1"/>
</dbReference>
<feature type="transmembrane region" description="Helical" evidence="9">
    <location>
        <begin position="104"/>
        <end position="123"/>
    </location>
</feature>
<comment type="caution">
    <text evidence="11">The sequence shown here is derived from an EMBL/GenBank/DDBJ whole genome shotgun (WGS) entry which is preliminary data.</text>
</comment>
<feature type="transmembrane region" description="Helical" evidence="9">
    <location>
        <begin position="313"/>
        <end position="335"/>
    </location>
</feature>
<dbReference type="OrthoDB" id="6612291at2759"/>
<keyword evidence="3 7" id="KW-0813">Transport</keyword>
<evidence type="ECO:0000256" key="1">
    <source>
        <dbReference type="ARBA" id="ARBA00004141"/>
    </source>
</evidence>
<protein>
    <submittedName>
        <fullName evidence="11">Maltose permease</fullName>
    </submittedName>
</protein>
<dbReference type="PANTHER" id="PTHR48022:SF5">
    <property type="entry name" value="ALPHA-GLUCOSIDES PERMEASE MPH2-RELATED"/>
    <property type="match status" value="1"/>
</dbReference>
<dbReference type="GO" id="GO:0005351">
    <property type="term" value="F:carbohydrate:proton symporter activity"/>
    <property type="evidence" value="ECO:0007669"/>
    <property type="project" value="TreeGrafter"/>
</dbReference>
<evidence type="ECO:0000256" key="6">
    <source>
        <dbReference type="ARBA" id="ARBA00023136"/>
    </source>
</evidence>
<dbReference type="GO" id="GO:0016020">
    <property type="term" value="C:membrane"/>
    <property type="evidence" value="ECO:0007669"/>
    <property type="project" value="UniProtKB-SubCell"/>
</dbReference>
<dbReference type="NCBIfam" id="TIGR00879">
    <property type="entry name" value="SP"/>
    <property type="match status" value="1"/>
</dbReference>
<dbReference type="InterPro" id="IPR036259">
    <property type="entry name" value="MFS_trans_sf"/>
</dbReference>
<feature type="domain" description="Major facilitator superfamily (MFS) profile" evidence="10">
    <location>
        <begin position="54"/>
        <end position="500"/>
    </location>
</feature>
<dbReference type="InterPro" id="IPR020846">
    <property type="entry name" value="MFS_dom"/>
</dbReference>
<dbReference type="EMBL" id="PEJP01000001">
    <property type="protein sequence ID" value="RYO73457.1"/>
    <property type="molecule type" value="Genomic_DNA"/>
</dbReference>
<organism evidence="11 12">
    <name type="scientific">Alternaria arborescens</name>
    <dbReference type="NCBI Taxonomy" id="156630"/>
    <lineage>
        <taxon>Eukaryota</taxon>
        <taxon>Fungi</taxon>
        <taxon>Dikarya</taxon>
        <taxon>Ascomycota</taxon>
        <taxon>Pezizomycotina</taxon>
        <taxon>Dothideomycetes</taxon>
        <taxon>Pleosporomycetidae</taxon>
        <taxon>Pleosporales</taxon>
        <taxon>Pleosporineae</taxon>
        <taxon>Pleosporaceae</taxon>
        <taxon>Alternaria</taxon>
        <taxon>Alternaria sect. Alternaria</taxon>
    </lineage>
</organism>
<name>A0A4Q4SR75_9PLEO</name>
<feature type="transmembrane region" description="Helical" evidence="9">
    <location>
        <begin position="132"/>
        <end position="150"/>
    </location>
</feature>
<evidence type="ECO:0000256" key="9">
    <source>
        <dbReference type="SAM" id="Phobius"/>
    </source>
</evidence>
<feature type="transmembrane region" description="Helical" evidence="9">
    <location>
        <begin position="190"/>
        <end position="209"/>
    </location>
</feature>
<dbReference type="Gene3D" id="1.20.1250.20">
    <property type="entry name" value="MFS general substrate transporter like domains"/>
    <property type="match status" value="1"/>
</dbReference>
<feature type="transmembrane region" description="Helical" evidence="9">
    <location>
        <begin position="404"/>
        <end position="428"/>
    </location>
</feature>
<feature type="region of interest" description="Disordered" evidence="8">
    <location>
        <begin position="1"/>
        <end position="25"/>
    </location>
</feature>
<evidence type="ECO:0000256" key="4">
    <source>
        <dbReference type="ARBA" id="ARBA00022692"/>
    </source>
</evidence>
<feature type="transmembrane region" description="Helical" evidence="9">
    <location>
        <begin position="229"/>
        <end position="250"/>
    </location>
</feature>
<feature type="transmembrane region" description="Helical" evidence="9">
    <location>
        <begin position="478"/>
        <end position="496"/>
    </location>
</feature>
<evidence type="ECO:0000259" key="10">
    <source>
        <dbReference type="PROSITE" id="PS50850"/>
    </source>
</evidence>
<proteinExistence type="inferred from homology"/>
<keyword evidence="5 9" id="KW-1133">Transmembrane helix</keyword>
<keyword evidence="4 9" id="KW-0812">Transmembrane</keyword>
<comment type="similarity">
    <text evidence="2 7">Belongs to the major facilitator superfamily. Sugar transporter (TC 2.A.1.1) family.</text>
</comment>
<evidence type="ECO:0000256" key="3">
    <source>
        <dbReference type="ARBA" id="ARBA00022448"/>
    </source>
</evidence>
<dbReference type="InterPro" id="IPR050360">
    <property type="entry name" value="MFS_Sugar_Transporters"/>
</dbReference>
<evidence type="ECO:0000256" key="2">
    <source>
        <dbReference type="ARBA" id="ARBA00010992"/>
    </source>
</evidence>
<dbReference type="AlphaFoldDB" id="A0A4Q4SR75"/>
<gene>
    <name evidence="11" type="ORF">AA0113_g230</name>
</gene>
<feature type="transmembrane region" description="Helical" evidence="9">
    <location>
        <begin position="156"/>
        <end position="178"/>
    </location>
</feature>
<dbReference type="InterPro" id="IPR005828">
    <property type="entry name" value="MFS_sugar_transport-like"/>
</dbReference>
<feature type="transmembrane region" description="Helical" evidence="9">
    <location>
        <begin position="375"/>
        <end position="398"/>
    </location>
</feature>
<reference evidence="12" key="1">
    <citation type="journal article" date="2019" name="bioRxiv">
        <title>Genomics, evolutionary history and diagnostics of the Alternaria alternata species group including apple and Asian pear pathotypes.</title>
        <authorList>
            <person name="Armitage A.D."/>
            <person name="Cockerton H.M."/>
            <person name="Sreenivasaprasad S."/>
            <person name="Woodhall J.W."/>
            <person name="Lane C.R."/>
            <person name="Harrison R.J."/>
            <person name="Clarkson J.P."/>
        </authorList>
    </citation>
    <scope>NUCLEOTIDE SEQUENCE [LARGE SCALE GENOMIC DNA]</scope>
    <source>
        <strain evidence="12">RGR 97.0016</strain>
    </source>
</reference>
<dbReference type="PANTHER" id="PTHR48022">
    <property type="entry name" value="PLASTIDIC GLUCOSE TRANSPORTER 4"/>
    <property type="match status" value="1"/>
</dbReference>
<feature type="transmembrane region" description="Helical" evidence="9">
    <location>
        <begin position="47"/>
        <end position="67"/>
    </location>
</feature>
<evidence type="ECO:0000256" key="7">
    <source>
        <dbReference type="RuleBase" id="RU003346"/>
    </source>
</evidence>
<dbReference type="SUPFAM" id="SSF103473">
    <property type="entry name" value="MFS general substrate transporter"/>
    <property type="match status" value="1"/>
</dbReference>
<dbReference type="Pfam" id="PF00083">
    <property type="entry name" value="Sugar_tr"/>
    <property type="match status" value="1"/>
</dbReference>